<reference evidence="13" key="2">
    <citation type="submission" date="2025-08" db="UniProtKB">
        <authorList>
            <consortium name="Ensembl"/>
        </authorList>
    </citation>
    <scope>IDENTIFICATION</scope>
</reference>
<keyword evidence="4 11" id="KW-0732">Signal</keyword>
<keyword evidence="9" id="KW-0325">Glycoprotein</keyword>
<dbReference type="GO" id="GO:0006955">
    <property type="term" value="P:immune response"/>
    <property type="evidence" value="ECO:0007669"/>
    <property type="project" value="TreeGrafter"/>
</dbReference>
<sequence length="211" mass="24541">MILYLILCFIFLSDHQVEVKVEEGSEFVTLPCKTTPDLPEDTTVEWTRSDLGLMTVHVYANRNDDLMTQDEVYRDRTKMNDDLLRTGDLSLTLKHPTERDSGGYICTIYRDKDILTQKVLLRVKGQYEQHQYYKQRTKMKSTFLLKLGDVGLTLKHPTDDDISTYTCTISRKGKIPKNKQVELHVRGLTIILYNKQILYLTIFSLHTSASW</sequence>
<dbReference type="GeneTree" id="ENSGT00970000193445"/>
<dbReference type="InterPro" id="IPR007110">
    <property type="entry name" value="Ig-like_dom"/>
</dbReference>
<keyword evidence="14" id="KW-1185">Reference proteome</keyword>
<proteinExistence type="predicted"/>
<feature type="signal peptide" evidence="11">
    <location>
        <begin position="1"/>
        <end position="19"/>
    </location>
</feature>
<evidence type="ECO:0000256" key="10">
    <source>
        <dbReference type="ARBA" id="ARBA00023319"/>
    </source>
</evidence>
<evidence type="ECO:0000313" key="13">
    <source>
        <dbReference type="Ensembl" id="ENSONIP00000064912.1"/>
    </source>
</evidence>
<dbReference type="InterPro" id="IPR003599">
    <property type="entry name" value="Ig_sub"/>
</dbReference>
<accession>A0A669E1X4</accession>
<comment type="subcellular location">
    <subcellularLocation>
        <location evidence="1">Cell membrane</location>
        <topology evidence="1">Single-pass type I membrane protein</topology>
    </subcellularLocation>
</comment>
<keyword evidence="7" id="KW-1015">Disulfide bond</keyword>
<evidence type="ECO:0000256" key="7">
    <source>
        <dbReference type="ARBA" id="ARBA00023157"/>
    </source>
</evidence>
<dbReference type="GO" id="GO:0042102">
    <property type="term" value="P:positive regulation of T cell proliferation"/>
    <property type="evidence" value="ECO:0007669"/>
    <property type="project" value="TreeGrafter"/>
</dbReference>
<dbReference type="SUPFAM" id="SSF48726">
    <property type="entry name" value="Immunoglobulin"/>
    <property type="match status" value="1"/>
</dbReference>
<evidence type="ECO:0000256" key="3">
    <source>
        <dbReference type="ARBA" id="ARBA00022692"/>
    </source>
</evidence>
<evidence type="ECO:0000256" key="9">
    <source>
        <dbReference type="ARBA" id="ARBA00023180"/>
    </source>
</evidence>
<dbReference type="AlphaFoldDB" id="A0A669E1X4"/>
<keyword evidence="6" id="KW-0472">Membrane</keyword>
<dbReference type="Ensembl" id="ENSONIT00000088083.1">
    <property type="protein sequence ID" value="ENSONIP00000064912.1"/>
    <property type="gene ID" value="ENSONIG00000041510.1"/>
</dbReference>
<keyword evidence="8" id="KW-0675">Receptor</keyword>
<keyword evidence="3" id="KW-0812">Transmembrane</keyword>
<evidence type="ECO:0000256" key="11">
    <source>
        <dbReference type="SAM" id="SignalP"/>
    </source>
</evidence>
<dbReference type="GO" id="GO:0031295">
    <property type="term" value="P:T cell costimulation"/>
    <property type="evidence" value="ECO:0007669"/>
    <property type="project" value="TreeGrafter"/>
</dbReference>
<organism evidence="13 14">
    <name type="scientific">Oreochromis niloticus</name>
    <name type="common">Nile tilapia</name>
    <name type="synonym">Tilapia nilotica</name>
    <dbReference type="NCBI Taxonomy" id="8128"/>
    <lineage>
        <taxon>Eukaryota</taxon>
        <taxon>Metazoa</taxon>
        <taxon>Chordata</taxon>
        <taxon>Craniata</taxon>
        <taxon>Vertebrata</taxon>
        <taxon>Euteleostomi</taxon>
        <taxon>Actinopterygii</taxon>
        <taxon>Neopterygii</taxon>
        <taxon>Teleostei</taxon>
        <taxon>Neoteleostei</taxon>
        <taxon>Acanthomorphata</taxon>
        <taxon>Ovalentaria</taxon>
        <taxon>Cichlomorphae</taxon>
        <taxon>Cichliformes</taxon>
        <taxon>Cichlidae</taxon>
        <taxon>African cichlids</taxon>
        <taxon>Pseudocrenilabrinae</taxon>
        <taxon>Oreochromini</taxon>
        <taxon>Oreochromis</taxon>
    </lineage>
</organism>
<reference evidence="14" key="1">
    <citation type="submission" date="2012-01" db="EMBL/GenBank/DDBJ databases">
        <title>The Genome Sequence of Oreochromis niloticus (Nile Tilapia).</title>
        <authorList>
            <consortium name="Broad Institute Genome Assembly Team"/>
            <consortium name="Broad Institute Sequencing Platform"/>
            <person name="Di Palma F."/>
            <person name="Johnson J."/>
            <person name="Lander E.S."/>
            <person name="Lindblad-Toh K."/>
        </authorList>
    </citation>
    <scope>NUCLEOTIDE SEQUENCE [LARGE SCALE GENOMIC DNA]</scope>
</reference>
<dbReference type="InterPro" id="IPR013783">
    <property type="entry name" value="Ig-like_fold"/>
</dbReference>
<dbReference type="GO" id="GO:0009897">
    <property type="term" value="C:external side of plasma membrane"/>
    <property type="evidence" value="ECO:0007669"/>
    <property type="project" value="TreeGrafter"/>
</dbReference>
<evidence type="ECO:0000256" key="1">
    <source>
        <dbReference type="ARBA" id="ARBA00004251"/>
    </source>
</evidence>
<keyword evidence="5" id="KW-1133">Transmembrane helix</keyword>
<dbReference type="InterPro" id="IPR051713">
    <property type="entry name" value="T-cell_Activation_Regulation"/>
</dbReference>
<feature type="chain" id="PRO_5047081214" description="Ig-like domain-containing protein" evidence="11">
    <location>
        <begin position="20"/>
        <end position="211"/>
    </location>
</feature>
<evidence type="ECO:0000313" key="14">
    <source>
        <dbReference type="Proteomes" id="UP000005207"/>
    </source>
</evidence>
<dbReference type="Pfam" id="PF07686">
    <property type="entry name" value="V-set"/>
    <property type="match status" value="1"/>
</dbReference>
<dbReference type="GO" id="GO:0042130">
    <property type="term" value="P:negative regulation of T cell proliferation"/>
    <property type="evidence" value="ECO:0007669"/>
    <property type="project" value="TreeGrafter"/>
</dbReference>
<evidence type="ECO:0000259" key="12">
    <source>
        <dbReference type="PROSITE" id="PS50835"/>
    </source>
</evidence>
<dbReference type="InParanoid" id="A0A669E1X4"/>
<evidence type="ECO:0000256" key="8">
    <source>
        <dbReference type="ARBA" id="ARBA00023170"/>
    </source>
</evidence>
<keyword evidence="10" id="KW-0393">Immunoglobulin domain</keyword>
<evidence type="ECO:0000256" key="2">
    <source>
        <dbReference type="ARBA" id="ARBA00022475"/>
    </source>
</evidence>
<dbReference type="GO" id="GO:0071222">
    <property type="term" value="P:cellular response to lipopolysaccharide"/>
    <property type="evidence" value="ECO:0007669"/>
    <property type="project" value="TreeGrafter"/>
</dbReference>
<dbReference type="Gene3D" id="2.60.40.10">
    <property type="entry name" value="Immunoglobulins"/>
    <property type="match status" value="2"/>
</dbReference>
<dbReference type="InterPro" id="IPR036179">
    <property type="entry name" value="Ig-like_dom_sf"/>
</dbReference>
<evidence type="ECO:0000256" key="5">
    <source>
        <dbReference type="ARBA" id="ARBA00022989"/>
    </source>
</evidence>
<feature type="domain" description="Ig-like" evidence="12">
    <location>
        <begin position="21"/>
        <end position="116"/>
    </location>
</feature>
<evidence type="ECO:0000256" key="6">
    <source>
        <dbReference type="ARBA" id="ARBA00023136"/>
    </source>
</evidence>
<dbReference type="GO" id="GO:0007166">
    <property type="term" value="P:cell surface receptor signaling pathway"/>
    <property type="evidence" value="ECO:0007669"/>
    <property type="project" value="TreeGrafter"/>
</dbReference>
<dbReference type="PANTHER" id="PTHR25466:SF14">
    <property type="entry name" value="BUTYROPHILIN SUBFAMILY 2 MEMBER A2-LIKE-RELATED"/>
    <property type="match status" value="1"/>
</dbReference>
<dbReference type="Proteomes" id="UP000005207">
    <property type="component" value="Linkage group LG3"/>
</dbReference>
<dbReference type="SMART" id="SM00409">
    <property type="entry name" value="IG"/>
    <property type="match status" value="1"/>
</dbReference>
<name>A0A669E1X4_ORENI</name>
<reference evidence="13" key="3">
    <citation type="submission" date="2025-09" db="UniProtKB">
        <authorList>
            <consortium name="Ensembl"/>
        </authorList>
    </citation>
    <scope>IDENTIFICATION</scope>
</reference>
<evidence type="ECO:0000256" key="4">
    <source>
        <dbReference type="ARBA" id="ARBA00022729"/>
    </source>
</evidence>
<keyword evidence="2" id="KW-1003">Cell membrane</keyword>
<dbReference type="PANTHER" id="PTHR25466">
    <property type="entry name" value="T-LYMPHOCYTE ACTIVATION ANTIGEN"/>
    <property type="match status" value="1"/>
</dbReference>
<dbReference type="PROSITE" id="PS50835">
    <property type="entry name" value="IG_LIKE"/>
    <property type="match status" value="1"/>
</dbReference>
<dbReference type="OMA" id="YKQRTKM"/>
<dbReference type="InterPro" id="IPR013106">
    <property type="entry name" value="Ig_V-set"/>
</dbReference>
<protein>
    <recommendedName>
        <fullName evidence="12">Ig-like domain-containing protein</fullName>
    </recommendedName>
</protein>